<dbReference type="EMBL" id="KZ820068">
    <property type="protein sequence ID" value="PWN49321.1"/>
    <property type="molecule type" value="Genomic_DNA"/>
</dbReference>
<reference evidence="1 2" key="1">
    <citation type="journal article" date="2018" name="Mol. Biol. Evol.">
        <title>Broad Genomic Sampling Reveals a Smut Pathogenic Ancestry of the Fungal Clade Ustilaginomycotina.</title>
        <authorList>
            <person name="Kijpornyongpan T."/>
            <person name="Mondo S.J."/>
            <person name="Barry K."/>
            <person name="Sandor L."/>
            <person name="Lee J."/>
            <person name="Lipzen A."/>
            <person name="Pangilinan J."/>
            <person name="LaButti K."/>
            <person name="Hainaut M."/>
            <person name="Henrissat B."/>
            <person name="Grigoriev I.V."/>
            <person name="Spatafora J.W."/>
            <person name="Aime M.C."/>
        </authorList>
    </citation>
    <scope>NUCLEOTIDE SEQUENCE [LARGE SCALE GENOMIC DNA]</scope>
    <source>
        <strain evidence="1 2">SA 807</strain>
    </source>
</reference>
<protein>
    <submittedName>
        <fullName evidence="1">Uncharacterized protein</fullName>
    </submittedName>
</protein>
<organism evidence="1 2">
    <name type="scientific">Violaceomyces palustris</name>
    <dbReference type="NCBI Taxonomy" id="1673888"/>
    <lineage>
        <taxon>Eukaryota</taxon>
        <taxon>Fungi</taxon>
        <taxon>Dikarya</taxon>
        <taxon>Basidiomycota</taxon>
        <taxon>Ustilaginomycotina</taxon>
        <taxon>Ustilaginomycetes</taxon>
        <taxon>Violaceomycetales</taxon>
        <taxon>Violaceomycetaceae</taxon>
        <taxon>Violaceomyces</taxon>
    </lineage>
</organism>
<keyword evidence="2" id="KW-1185">Reference proteome</keyword>
<accession>A0ACD0NU55</accession>
<proteinExistence type="predicted"/>
<dbReference type="Proteomes" id="UP000245626">
    <property type="component" value="Unassembled WGS sequence"/>
</dbReference>
<name>A0ACD0NU55_9BASI</name>
<gene>
    <name evidence="1" type="ORF">IE53DRAFT_152082</name>
</gene>
<sequence>MPRARGEGERGDGRLTVGKPCWGSDDELITLIRMRETTGRTLLLRSPSHTRQGVEEGLRKWIYSLSQRSFFTDILTTGFLCLTPNERQAALSRKGSQDPEPTPLARPPPSCQRLERTPLTNLRGRGEGWSGPNEQVDAFNLASDLMKAFEHLKF</sequence>
<evidence type="ECO:0000313" key="1">
    <source>
        <dbReference type="EMBL" id="PWN49321.1"/>
    </source>
</evidence>
<evidence type="ECO:0000313" key="2">
    <source>
        <dbReference type="Proteomes" id="UP000245626"/>
    </source>
</evidence>